<feature type="transmembrane region" description="Helical" evidence="8">
    <location>
        <begin position="574"/>
        <end position="595"/>
    </location>
</feature>
<reference evidence="9" key="1">
    <citation type="journal article" date="2021" name="PeerJ">
        <title>Extensive microbial diversity within the chicken gut microbiome revealed by metagenomics and culture.</title>
        <authorList>
            <person name="Gilroy R."/>
            <person name="Ravi A."/>
            <person name="Getino M."/>
            <person name="Pursley I."/>
            <person name="Horton D.L."/>
            <person name="Alikhan N.F."/>
            <person name="Baker D."/>
            <person name="Gharbi K."/>
            <person name="Hall N."/>
            <person name="Watson M."/>
            <person name="Adriaenssens E.M."/>
            <person name="Foster-Nyarko E."/>
            <person name="Jarju S."/>
            <person name="Secka A."/>
            <person name="Antonio M."/>
            <person name="Oren A."/>
            <person name="Chaudhuri R.R."/>
            <person name="La Ragione R."/>
            <person name="Hildebrand F."/>
            <person name="Pallen M.J."/>
        </authorList>
    </citation>
    <scope>NUCLEOTIDE SEQUENCE</scope>
    <source>
        <strain evidence="9">CHK188-5543</strain>
    </source>
</reference>
<dbReference type="GO" id="GO:0033179">
    <property type="term" value="C:proton-transporting V-type ATPase, V0 domain"/>
    <property type="evidence" value="ECO:0007669"/>
    <property type="project" value="InterPro"/>
</dbReference>
<comment type="caution">
    <text evidence="9">The sequence shown here is derived from an EMBL/GenBank/DDBJ whole genome shotgun (WGS) entry which is preliminary data.</text>
</comment>
<feature type="transmembrane region" description="Helical" evidence="8">
    <location>
        <begin position="399"/>
        <end position="420"/>
    </location>
</feature>
<evidence type="ECO:0000256" key="1">
    <source>
        <dbReference type="ARBA" id="ARBA00004141"/>
    </source>
</evidence>
<dbReference type="GO" id="GO:0007035">
    <property type="term" value="P:vacuolar acidification"/>
    <property type="evidence" value="ECO:0007669"/>
    <property type="project" value="TreeGrafter"/>
</dbReference>
<name>A0A9D2B7V1_9FIRM</name>
<evidence type="ECO:0000313" key="9">
    <source>
        <dbReference type="EMBL" id="HIX66266.1"/>
    </source>
</evidence>
<keyword evidence="5 8" id="KW-1133">Transmembrane helix</keyword>
<sequence>MAIAKLSLVNIIGELDRLDDVIIRCADRGGFHPEPAAKTAVEHGFTPLNEENPYAPLLDRLTNLGIAAGLSPRFLPEHVDDEKLTRTAHQGVQFYEDFCAQFQKDLDLLLAQQNFLKQELEQDENTLIYLHHLVKWDVDFDELFSCKYIKVRFGRLPAASLEKLSYYQDRPFLFTAFDREPDYLWGGYFTLREDAPEIDDIFASLYFERLRMPEFVHGSPKEAMEALDARVQRNAQELRLVRQNLQNLVEERRERFYKIYTRVKFLRDSFDLRRYVSVLRRDFVDLFFMTGFVEASQAQAFAQALQQVPGVHVEVKAHDMDPRLSPPTKLKNGWFAKPFEMFVEMYGLPAYGELDPTPFVAFTYCLLFGIMFGDLGQGLLLVLGGWLYWKWKGANIGRVINRVGIFSSLFGLLYGSVFGFEELLTPFYTQVLGLPGKPIEVMAPASTNLILLSAVGLGAALILICILLDVVVSLRRRAYERALFSANGVAGLVFYAAVLWGAAGTLGLGRRVFTTPYVLCLILLPLGVILFKEPLGNLLAKKPPFPEGVGGYLSVELFELFEVVLSFFSNTMSFLRVGGFVLSHAGMMAVVFTLSEMVGSAASPVVIVVGNLFVMGMEGLIVGIQV</sequence>
<dbReference type="Pfam" id="PF01496">
    <property type="entry name" value="V_ATPase_I"/>
    <property type="match status" value="1"/>
</dbReference>
<dbReference type="AlphaFoldDB" id="A0A9D2B7V1"/>
<evidence type="ECO:0000256" key="7">
    <source>
        <dbReference type="ARBA" id="ARBA00023136"/>
    </source>
</evidence>
<evidence type="ECO:0000313" key="10">
    <source>
        <dbReference type="Proteomes" id="UP000886800"/>
    </source>
</evidence>
<evidence type="ECO:0000256" key="2">
    <source>
        <dbReference type="ARBA" id="ARBA00009904"/>
    </source>
</evidence>
<dbReference type="GO" id="GO:0016471">
    <property type="term" value="C:vacuolar proton-transporting V-type ATPase complex"/>
    <property type="evidence" value="ECO:0007669"/>
    <property type="project" value="TreeGrafter"/>
</dbReference>
<dbReference type="GO" id="GO:0051117">
    <property type="term" value="F:ATPase binding"/>
    <property type="evidence" value="ECO:0007669"/>
    <property type="project" value="TreeGrafter"/>
</dbReference>
<dbReference type="InterPro" id="IPR002490">
    <property type="entry name" value="V-ATPase_116kDa_su"/>
</dbReference>
<dbReference type="Proteomes" id="UP000886800">
    <property type="component" value="Unassembled WGS sequence"/>
</dbReference>
<evidence type="ECO:0000256" key="4">
    <source>
        <dbReference type="ARBA" id="ARBA00022692"/>
    </source>
</evidence>
<reference evidence="9" key="2">
    <citation type="submission" date="2021-04" db="EMBL/GenBank/DDBJ databases">
        <authorList>
            <person name="Gilroy R."/>
        </authorList>
    </citation>
    <scope>NUCLEOTIDE SEQUENCE</scope>
    <source>
        <strain evidence="9">CHK188-5543</strain>
    </source>
</reference>
<keyword evidence="6" id="KW-0406">Ion transport</keyword>
<feature type="non-terminal residue" evidence="9">
    <location>
        <position position="626"/>
    </location>
</feature>
<evidence type="ECO:0000256" key="5">
    <source>
        <dbReference type="ARBA" id="ARBA00022989"/>
    </source>
</evidence>
<feature type="transmembrane region" description="Helical" evidence="8">
    <location>
        <begin position="484"/>
        <end position="506"/>
    </location>
</feature>
<proteinExistence type="inferred from homology"/>
<feature type="transmembrane region" description="Helical" evidence="8">
    <location>
        <begin position="512"/>
        <end position="531"/>
    </location>
</feature>
<gene>
    <name evidence="9" type="ORF">H9736_08470</name>
</gene>
<protein>
    <submittedName>
        <fullName evidence="9">V-type ATP synthase subunit I</fullName>
    </submittedName>
</protein>
<keyword evidence="3" id="KW-0813">Transport</keyword>
<comment type="subcellular location">
    <subcellularLocation>
        <location evidence="1">Membrane</location>
        <topology evidence="1">Multi-pass membrane protein</topology>
    </subcellularLocation>
</comment>
<feature type="transmembrane region" description="Helical" evidence="8">
    <location>
        <begin position="601"/>
        <end position="624"/>
    </location>
</feature>
<dbReference type="GO" id="GO:0046961">
    <property type="term" value="F:proton-transporting ATPase activity, rotational mechanism"/>
    <property type="evidence" value="ECO:0007669"/>
    <property type="project" value="InterPro"/>
</dbReference>
<accession>A0A9D2B7V1</accession>
<keyword evidence="7 8" id="KW-0472">Membrane</keyword>
<evidence type="ECO:0000256" key="3">
    <source>
        <dbReference type="ARBA" id="ARBA00022448"/>
    </source>
</evidence>
<dbReference type="PANTHER" id="PTHR11629:SF63">
    <property type="entry name" value="V-TYPE PROTON ATPASE SUBUNIT A"/>
    <property type="match status" value="1"/>
</dbReference>
<dbReference type="EMBL" id="DXES01000178">
    <property type="protein sequence ID" value="HIX66266.1"/>
    <property type="molecule type" value="Genomic_DNA"/>
</dbReference>
<organism evidence="9 10">
    <name type="scientific">Candidatus Anaerotruncus excrementipullorum</name>
    <dbReference type="NCBI Taxonomy" id="2838465"/>
    <lineage>
        <taxon>Bacteria</taxon>
        <taxon>Bacillati</taxon>
        <taxon>Bacillota</taxon>
        <taxon>Clostridia</taxon>
        <taxon>Eubacteriales</taxon>
        <taxon>Oscillospiraceae</taxon>
        <taxon>Anaerotruncus</taxon>
    </lineage>
</organism>
<comment type="similarity">
    <text evidence="2">Belongs to the V-ATPase 116 kDa subunit family.</text>
</comment>
<evidence type="ECO:0000256" key="6">
    <source>
        <dbReference type="ARBA" id="ARBA00023065"/>
    </source>
</evidence>
<feature type="transmembrane region" description="Helical" evidence="8">
    <location>
        <begin position="449"/>
        <end position="472"/>
    </location>
</feature>
<dbReference type="PANTHER" id="PTHR11629">
    <property type="entry name" value="VACUOLAR PROTON ATPASES"/>
    <property type="match status" value="1"/>
</dbReference>
<evidence type="ECO:0000256" key="8">
    <source>
        <dbReference type="SAM" id="Phobius"/>
    </source>
</evidence>
<feature type="transmembrane region" description="Helical" evidence="8">
    <location>
        <begin position="361"/>
        <end position="387"/>
    </location>
</feature>
<keyword evidence="4 8" id="KW-0812">Transmembrane</keyword>